<dbReference type="RefSeq" id="WP_227576810.1">
    <property type="nucleotide sequence ID" value="NZ_CP101987.1"/>
</dbReference>
<sequence length="414" mass="42658">MPSLDVLKRNPGLGAFLASRFAYVLGAGGAPVLLTLTTLDGGGSLTSLAFVLGAGAVPAIVGALISKWLSDRITTRGLLLSTTALWVVAAALTGVLLGFGVQSVAWLCVVSFVIELSAALQYPSLGSYLPQIVRKEDLERANSVKLFTTGAAGILGPALFSFTGGLLPVTAAWLVLAVVLLVSALPLQRLPRGQGFEADGAGVWGDLRDGWSYFWQSRGLWLVVVTSGVWHFVGWSVLTVAGPVLLRDGFDNLAAWGWLQSALAAGSLVGALVAGRLRPTRVATWALLSLCPPLVLGLLLALEAPIAVLVGLAAVTGAGLSVGGVVWASAVQREVPPERLGQVFGYDYLFSEAVNPLGLLLIPILVGLAGNEQDLLRLTSLGLLVLVVPLAVVAPVRLTAARTAAGVGSGSAPS</sequence>
<dbReference type="SUPFAM" id="SSF103473">
    <property type="entry name" value="MFS general substrate transporter"/>
    <property type="match status" value="1"/>
</dbReference>
<accession>A0ABY5KNB6</accession>
<feature type="transmembrane region" description="Helical" evidence="6">
    <location>
        <begin position="77"/>
        <end position="97"/>
    </location>
</feature>
<evidence type="ECO:0000313" key="7">
    <source>
        <dbReference type="EMBL" id="UUI71774.1"/>
    </source>
</evidence>
<dbReference type="Proteomes" id="UP001316384">
    <property type="component" value="Chromosome"/>
</dbReference>
<evidence type="ECO:0000256" key="2">
    <source>
        <dbReference type="ARBA" id="ARBA00022475"/>
    </source>
</evidence>
<keyword evidence="8" id="KW-1185">Reference proteome</keyword>
<keyword evidence="3 6" id="KW-0812">Transmembrane</keyword>
<organism evidence="7 8">
    <name type="scientific">Cellulomonas xiejunii</name>
    <dbReference type="NCBI Taxonomy" id="2968083"/>
    <lineage>
        <taxon>Bacteria</taxon>
        <taxon>Bacillati</taxon>
        <taxon>Actinomycetota</taxon>
        <taxon>Actinomycetes</taxon>
        <taxon>Micrococcales</taxon>
        <taxon>Cellulomonadaceae</taxon>
        <taxon>Cellulomonas</taxon>
    </lineage>
</organism>
<feature type="transmembrane region" description="Helical" evidence="6">
    <location>
        <begin position="282"/>
        <end position="300"/>
    </location>
</feature>
<feature type="transmembrane region" description="Helical" evidence="6">
    <location>
        <begin position="166"/>
        <end position="187"/>
    </location>
</feature>
<dbReference type="Pfam" id="PF07690">
    <property type="entry name" value="MFS_1"/>
    <property type="match status" value="1"/>
</dbReference>
<evidence type="ECO:0000256" key="6">
    <source>
        <dbReference type="SAM" id="Phobius"/>
    </source>
</evidence>
<evidence type="ECO:0000256" key="1">
    <source>
        <dbReference type="ARBA" id="ARBA00004651"/>
    </source>
</evidence>
<dbReference type="PANTHER" id="PTHR23513">
    <property type="entry name" value="INTEGRAL MEMBRANE EFFLUX PROTEIN-RELATED"/>
    <property type="match status" value="1"/>
</dbReference>
<comment type="subcellular location">
    <subcellularLocation>
        <location evidence="1">Cell membrane</location>
        <topology evidence="1">Multi-pass membrane protein</topology>
    </subcellularLocation>
</comment>
<feature type="transmembrane region" description="Helical" evidence="6">
    <location>
        <begin position="349"/>
        <end position="369"/>
    </location>
</feature>
<evidence type="ECO:0000256" key="4">
    <source>
        <dbReference type="ARBA" id="ARBA00022989"/>
    </source>
</evidence>
<dbReference type="InterPro" id="IPR036259">
    <property type="entry name" value="MFS_trans_sf"/>
</dbReference>
<feature type="transmembrane region" description="Helical" evidence="6">
    <location>
        <begin position="306"/>
        <end position="328"/>
    </location>
</feature>
<feature type="transmembrane region" description="Helical" evidence="6">
    <location>
        <begin position="253"/>
        <end position="275"/>
    </location>
</feature>
<dbReference type="EMBL" id="CP101987">
    <property type="protein sequence ID" value="UUI71774.1"/>
    <property type="molecule type" value="Genomic_DNA"/>
</dbReference>
<gene>
    <name evidence="7" type="ORF">NP048_18625</name>
</gene>
<feature type="transmembrane region" description="Helical" evidence="6">
    <location>
        <begin position="375"/>
        <end position="394"/>
    </location>
</feature>
<dbReference type="Gene3D" id="1.20.1250.20">
    <property type="entry name" value="MFS general substrate transporter like domains"/>
    <property type="match status" value="1"/>
</dbReference>
<reference evidence="7 8" key="1">
    <citation type="submission" date="2022-07" db="EMBL/GenBank/DDBJ databases">
        <title>Novel species in genus cellulomonas.</title>
        <authorList>
            <person name="Ye L."/>
        </authorList>
    </citation>
    <scope>NUCLEOTIDE SEQUENCE [LARGE SCALE GENOMIC DNA]</scope>
    <source>
        <strain evidence="8">zg-B89</strain>
    </source>
</reference>
<keyword evidence="5 6" id="KW-0472">Membrane</keyword>
<name>A0ABY5KNB6_9CELL</name>
<protein>
    <submittedName>
        <fullName evidence="7">MFS transporter</fullName>
    </submittedName>
</protein>
<feature type="transmembrane region" description="Helical" evidence="6">
    <location>
        <begin position="21"/>
        <end position="39"/>
    </location>
</feature>
<evidence type="ECO:0000256" key="3">
    <source>
        <dbReference type="ARBA" id="ARBA00022692"/>
    </source>
</evidence>
<feature type="transmembrane region" description="Helical" evidence="6">
    <location>
        <begin position="220"/>
        <end position="241"/>
    </location>
</feature>
<dbReference type="PANTHER" id="PTHR23513:SF11">
    <property type="entry name" value="STAPHYLOFERRIN A TRANSPORTER"/>
    <property type="match status" value="1"/>
</dbReference>
<dbReference type="InterPro" id="IPR011701">
    <property type="entry name" value="MFS"/>
</dbReference>
<evidence type="ECO:0000256" key="5">
    <source>
        <dbReference type="ARBA" id="ARBA00023136"/>
    </source>
</evidence>
<keyword evidence="4 6" id="KW-1133">Transmembrane helix</keyword>
<keyword evidence="2" id="KW-1003">Cell membrane</keyword>
<feature type="transmembrane region" description="Helical" evidence="6">
    <location>
        <begin position="45"/>
        <end position="65"/>
    </location>
</feature>
<proteinExistence type="predicted"/>
<evidence type="ECO:0000313" key="8">
    <source>
        <dbReference type="Proteomes" id="UP001316384"/>
    </source>
</evidence>